<dbReference type="PROSITE" id="PS00723">
    <property type="entry name" value="POLYPRENYL_SYNTHASE_1"/>
    <property type="match status" value="1"/>
</dbReference>
<dbReference type="GO" id="GO:0046872">
    <property type="term" value="F:metal ion binding"/>
    <property type="evidence" value="ECO:0007669"/>
    <property type="project" value="UniProtKB-KW"/>
</dbReference>
<dbReference type="CDD" id="cd00685">
    <property type="entry name" value="Trans_IPPS_HT"/>
    <property type="match status" value="1"/>
</dbReference>
<dbReference type="SUPFAM" id="SSF48576">
    <property type="entry name" value="Terpenoid synthases"/>
    <property type="match status" value="1"/>
</dbReference>
<dbReference type="GO" id="GO:0004659">
    <property type="term" value="F:prenyltransferase activity"/>
    <property type="evidence" value="ECO:0007669"/>
    <property type="project" value="InterPro"/>
</dbReference>
<evidence type="ECO:0000256" key="4">
    <source>
        <dbReference type="ARBA" id="ARBA00022723"/>
    </source>
</evidence>
<evidence type="ECO:0000256" key="7">
    <source>
        <dbReference type="RuleBase" id="RU004466"/>
    </source>
</evidence>
<evidence type="ECO:0000256" key="5">
    <source>
        <dbReference type="ARBA" id="ARBA00022842"/>
    </source>
</evidence>
<evidence type="ECO:0000313" key="9">
    <source>
        <dbReference type="Proteomes" id="UP000245370"/>
    </source>
</evidence>
<accession>A0A2U2XD60</accession>
<dbReference type="SFLD" id="SFLDS00005">
    <property type="entry name" value="Isoprenoid_Synthase_Type_I"/>
    <property type="match status" value="1"/>
</dbReference>
<dbReference type="InterPro" id="IPR008949">
    <property type="entry name" value="Isoprenoid_synthase_dom_sf"/>
</dbReference>
<dbReference type="PROSITE" id="PS00444">
    <property type="entry name" value="POLYPRENYL_SYNTHASE_2"/>
    <property type="match status" value="1"/>
</dbReference>
<keyword evidence="5" id="KW-0460">Magnesium</keyword>
<keyword evidence="4" id="KW-0479">Metal-binding</keyword>
<proteinExistence type="inferred from homology"/>
<dbReference type="Proteomes" id="UP000245370">
    <property type="component" value="Unassembled WGS sequence"/>
</dbReference>
<protein>
    <submittedName>
        <fullName evidence="8">Isoprenyl synthetase</fullName>
    </submittedName>
</protein>
<evidence type="ECO:0000256" key="6">
    <source>
        <dbReference type="ARBA" id="ARBA00023229"/>
    </source>
</evidence>
<dbReference type="GO" id="GO:0008299">
    <property type="term" value="P:isoprenoid biosynthetic process"/>
    <property type="evidence" value="ECO:0007669"/>
    <property type="project" value="UniProtKB-KW"/>
</dbReference>
<dbReference type="RefSeq" id="WP_109359402.1">
    <property type="nucleotide sequence ID" value="NZ_QFRJ01000005.1"/>
</dbReference>
<dbReference type="EMBL" id="QFRJ01000005">
    <property type="protein sequence ID" value="PWH85697.1"/>
    <property type="molecule type" value="Genomic_DNA"/>
</dbReference>
<dbReference type="InterPro" id="IPR000092">
    <property type="entry name" value="Polyprenyl_synt"/>
</dbReference>
<keyword evidence="6" id="KW-0414">Isoprene biosynthesis</keyword>
<dbReference type="PANTHER" id="PTHR43281">
    <property type="entry name" value="FARNESYL DIPHOSPHATE SYNTHASE"/>
    <property type="match status" value="1"/>
</dbReference>
<evidence type="ECO:0000256" key="1">
    <source>
        <dbReference type="ARBA" id="ARBA00001946"/>
    </source>
</evidence>
<keyword evidence="3 7" id="KW-0808">Transferase</keyword>
<dbReference type="SFLD" id="SFLDG01017">
    <property type="entry name" value="Polyprenyl_Transferase_Like"/>
    <property type="match status" value="1"/>
</dbReference>
<dbReference type="InterPro" id="IPR033749">
    <property type="entry name" value="Polyprenyl_synt_CS"/>
</dbReference>
<dbReference type="Gene3D" id="1.10.600.10">
    <property type="entry name" value="Farnesyl Diphosphate Synthase"/>
    <property type="match status" value="1"/>
</dbReference>
<reference evidence="8 9" key="2">
    <citation type="submission" date="2018-05" db="EMBL/GenBank/DDBJ databases">
        <authorList>
            <person name="Lanie J.A."/>
            <person name="Ng W.-L."/>
            <person name="Kazmierczak K.M."/>
            <person name="Andrzejewski T.M."/>
            <person name="Davidsen T.M."/>
            <person name="Wayne K.J."/>
            <person name="Tettelin H."/>
            <person name="Glass J.I."/>
            <person name="Rusch D."/>
            <person name="Podicherti R."/>
            <person name="Tsui H.-C.T."/>
            <person name="Winkler M.E."/>
        </authorList>
    </citation>
    <scope>NUCLEOTIDE SEQUENCE [LARGE SCALE GENOMIC DNA]</scope>
    <source>
        <strain evidence="8 9">C305</strain>
    </source>
</reference>
<evidence type="ECO:0000256" key="2">
    <source>
        <dbReference type="ARBA" id="ARBA00006706"/>
    </source>
</evidence>
<sequence>MHHIQEYQQLLEKQIQSLELPKEPKNLYDPLRYFLTLGGKRTRPSLTMLACHLFGSPGIKAINAALAVELFHNFTLIHDDIMDDAPLRRGKATVHEKWDRDIAILSGDVLFVEAYSLLAKHDAKVLPQLLSIFTRTAREVCEGQQMDMDFESSNAVTIDEYIEMIRLKTSVLLGAALEMGAIIGGAENKEDIKHIYDFGVNVGLAFQMHDDLLDLYADPDKFGKQVGGDILSNKKTFLLLKAYEMADNTTKSKLDTFLNNQSGQEKIDNVKDIFEQLGVRQKAEEQKDLFYQKALLNMQEINVPDANKKELLDLAKYLMSRDH</sequence>
<dbReference type="AlphaFoldDB" id="A0A2U2XD60"/>
<comment type="caution">
    <text evidence="8">The sequence shown here is derived from an EMBL/GenBank/DDBJ whole genome shotgun (WGS) entry which is preliminary data.</text>
</comment>
<dbReference type="PANTHER" id="PTHR43281:SF1">
    <property type="entry name" value="FARNESYL DIPHOSPHATE SYNTHASE"/>
    <property type="match status" value="1"/>
</dbReference>
<comment type="cofactor">
    <cofactor evidence="1">
        <name>Mg(2+)</name>
        <dbReference type="ChEBI" id="CHEBI:18420"/>
    </cofactor>
</comment>
<name>A0A2U2XD60_9FLAO</name>
<organism evidence="8 9">
    <name type="scientific">Brumimicrobium oceani</name>
    <dbReference type="NCBI Taxonomy" id="2100725"/>
    <lineage>
        <taxon>Bacteria</taxon>
        <taxon>Pseudomonadati</taxon>
        <taxon>Bacteroidota</taxon>
        <taxon>Flavobacteriia</taxon>
        <taxon>Flavobacteriales</taxon>
        <taxon>Crocinitomicaceae</taxon>
        <taxon>Brumimicrobium</taxon>
    </lineage>
</organism>
<evidence type="ECO:0000313" key="8">
    <source>
        <dbReference type="EMBL" id="PWH85697.1"/>
    </source>
</evidence>
<evidence type="ECO:0000256" key="3">
    <source>
        <dbReference type="ARBA" id="ARBA00022679"/>
    </source>
</evidence>
<dbReference type="OrthoDB" id="9805316at2"/>
<gene>
    <name evidence="8" type="ORF">DIT68_08670</name>
</gene>
<dbReference type="Pfam" id="PF00348">
    <property type="entry name" value="polyprenyl_synt"/>
    <property type="match status" value="1"/>
</dbReference>
<keyword evidence="9" id="KW-1185">Reference proteome</keyword>
<comment type="similarity">
    <text evidence="2 7">Belongs to the FPP/GGPP synthase family.</text>
</comment>
<reference evidence="8 9" key="1">
    <citation type="submission" date="2018-05" db="EMBL/GenBank/DDBJ databases">
        <title>Brumimicrobium oceani sp. nov., isolated from coastal sediment.</title>
        <authorList>
            <person name="Kou Y."/>
        </authorList>
    </citation>
    <scope>NUCLEOTIDE SEQUENCE [LARGE SCALE GENOMIC DNA]</scope>
    <source>
        <strain evidence="8 9">C305</strain>
    </source>
</reference>